<comment type="caution">
    <text evidence="3">Lacks conserved residue(s) required for the propagation of feature annotation.</text>
</comment>
<dbReference type="InterPro" id="IPR029001">
    <property type="entry name" value="ITPase-like_fam"/>
</dbReference>
<dbReference type="PANTHER" id="PTHR43213">
    <property type="entry name" value="BIFUNCTIONAL DTTP/UTP PYROPHOSPHATASE/METHYLTRANSFERASE PROTEIN-RELATED"/>
    <property type="match status" value="1"/>
</dbReference>
<accession>A0A1F5YD72</accession>
<evidence type="ECO:0000256" key="2">
    <source>
        <dbReference type="ARBA" id="ARBA00022801"/>
    </source>
</evidence>
<dbReference type="GO" id="GO:0036221">
    <property type="term" value="F:UTP diphosphatase activity"/>
    <property type="evidence" value="ECO:0007669"/>
    <property type="project" value="RHEA"/>
</dbReference>
<dbReference type="Gene3D" id="3.90.950.10">
    <property type="match status" value="1"/>
</dbReference>
<comment type="catalytic activity">
    <reaction evidence="3">
        <text>dTTP + H2O = dTMP + diphosphate + H(+)</text>
        <dbReference type="Rhea" id="RHEA:28534"/>
        <dbReference type="ChEBI" id="CHEBI:15377"/>
        <dbReference type="ChEBI" id="CHEBI:15378"/>
        <dbReference type="ChEBI" id="CHEBI:33019"/>
        <dbReference type="ChEBI" id="CHEBI:37568"/>
        <dbReference type="ChEBI" id="CHEBI:63528"/>
        <dbReference type="EC" id="3.6.1.9"/>
    </reaction>
</comment>
<dbReference type="AlphaFoldDB" id="A0A1F5YD72"/>
<comment type="function">
    <text evidence="3">Nucleoside triphosphate pyrophosphatase that hydrolyzes dTTP and UTP. May have a dual role in cell division arrest and in preventing the incorporation of modified nucleotides into cellular nucleic acids.</text>
</comment>
<evidence type="ECO:0000313" key="5">
    <source>
        <dbReference type="Proteomes" id="UP000179034"/>
    </source>
</evidence>
<dbReference type="EC" id="3.6.1.9" evidence="3"/>
<evidence type="ECO:0000256" key="3">
    <source>
        <dbReference type="HAMAP-Rule" id="MF_00528"/>
    </source>
</evidence>
<sequence>MRSDRIEPIVLASSSPRRSEILRILGIEHIVFKPEINEEHLPLEPGPLVRHLSMRKAEMAASAVGGGLILSADTVVVLGEEIMGKPGTEGEARGMLNRLSGRWHRVFTGLTLIAPALSRSVSGEEVTAVKFRELEEWEIADYIRTGEPFDKAGGYGIQGKGAALVERIEGCYFNVVGLPVARLLTLLRELGGGYRYPGIIRLR</sequence>
<comment type="catalytic activity">
    <reaction evidence="3">
        <text>UTP + H2O = UMP + diphosphate + H(+)</text>
        <dbReference type="Rhea" id="RHEA:29395"/>
        <dbReference type="ChEBI" id="CHEBI:15377"/>
        <dbReference type="ChEBI" id="CHEBI:15378"/>
        <dbReference type="ChEBI" id="CHEBI:33019"/>
        <dbReference type="ChEBI" id="CHEBI:46398"/>
        <dbReference type="ChEBI" id="CHEBI:57865"/>
        <dbReference type="EC" id="3.6.1.9"/>
    </reaction>
</comment>
<comment type="caution">
    <text evidence="4">The sequence shown here is derived from an EMBL/GenBank/DDBJ whole genome shotgun (WGS) entry which is preliminary data.</text>
</comment>
<dbReference type="NCBIfam" id="TIGR00172">
    <property type="entry name" value="maf"/>
    <property type="match status" value="1"/>
</dbReference>
<reference evidence="4 5" key="1">
    <citation type="journal article" date="2016" name="Nat. Commun.">
        <title>Thousands of microbial genomes shed light on interconnected biogeochemical processes in an aquifer system.</title>
        <authorList>
            <person name="Anantharaman K."/>
            <person name="Brown C.T."/>
            <person name="Hug L.A."/>
            <person name="Sharon I."/>
            <person name="Castelle C.J."/>
            <person name="Probst A.J."/>
            <person name="Thomas B.C."/>
            <person name="Singh A."/>
            <person name="Wilkins M.J."/>
            <person name="Karaoz U."/>
            <person name="Brodie E.L."/>
            <person name="Williams K.H."/>
            <person name="Hubbard S.S."/>
            <person name="Banfield J.F."/>
        </authorList>
    </citation>
    <scope>NUCLEOTIDE SEQUENCE [LARGE SCALE GENOMIC DNA]</scope>
</reference>
<name>A0A1F5YD72_9BACT</name>
<feature type="site" description="Important for substrate specificity" evidence="3">
    <location>
        <position position="158"/>
    </location>
</feature>
<keyword evidence="3" id="KW-0963">Cytoplasm</keyword>
<dbReference type="InterPro" id="IPR003697">
    <property type="entry name" value="Maf-like"/>
</dbReference>
<dbReference type="SUPFAM" id="SSF52972">
    <property type="entry name" value="ITPase-like"/>
    <property type="match status" value="1"/>
</dbReference>
<feature type="active site" description="Proton acceptor" evidence="3">
    <location>
        <position position="73"/>
    </location>
</feature>
<dbReference type="GO" id="GO:0036218">
    <property type="term" value="F:dTTP diphosphatase activity"/>
    <property type="evidence" value="ECO:0007669"/>
    <property type="project" value="RHEA"/>
</dbReference>
<dbReference type="CDD" id="cd00555">
    <property type="entry name" value="Maf"/>
    <property type="match status" value="1"/>
</dbReference>
<dbReference type="HAMAP" id="MF_00528">
    <property type="entry name" value="Maf"/>
    <property type="match status" value="1"/>
</dbReference>
<organism evidence="4 5">
    <name type="scientific">Candidatus Glassbacteria bacterium RBG_16_58_8</name>
    <dbReference type="NCBI Taxonomy" id="1817866"/>
    <lineage>
        <taxon>Bacteria</taxon>
        <taxon>Candidatus Glassiibacteriota</taxon>
    </lineage>
</organism>
<feature type="site" description="Important for substrate specificity" evidence="3">
    <location>
        <position position="74"/>
    </location>
</feature>
<feature type="site" description="Important for substrate specificity" evidence="3">
    <location>
        <position position="17"/>
    </location>
</feature>
<keyword evidence="2 3" id="KW-0378">Hydrolase</keyword>
<dbReference type="PANTHER" id="PTHR43213:SF5">
    <property type="entry name" value="BIFUNCTIONAL DTTP_UTP PYROPHOSPHATASE_METHYLTRANSFERASE PROTEIN-RELATED"/>
    <property type="match status" value="1"/>
</dbReference>
<keyword evidence="3" id="KW-0546">Nucleotide metabolism</keyword>
<dbReference type="GO" id="GO:0009117">
    <property type="term" value="P:nucleotide metabolic process"/>
    <property type="evidence" value="ECO:0007669"/>
    <property type="project" value="UniProtKB-KW"/>
</dbReference>
<protein>
    <recommendedName>
        <fullName evidence="3">dTTP/UTP pyrophosphatase</fullName>
        <shortName evidence="3">dTTPase/UTPase</shortName>
        <ecNumber evidence="3">3.6.1.9</ecNumber>
    </recommendedName>
    <alternativeName>
        <fullName evidence="3">Nucleoside triphosphate pyrophosphatase</fullName>
    </alternativeName>
    <alternativeName>
        <fullName evidence="3">Nucleotide pyrophosphatase</fullName>
        <shortName evidence="3">Nucleotide PPase</shortName>
    </alternativeName>
</protein>
<dbReference type="GO" id="GO:0005737">
    <property type="term" value="C:cytoplasm"/>
    <property type="evidence" value="ECO:0007669"/>
    <property type="project" value="UniProtKB-SubCell"/>
</dbReference>
<evidence type="ECO:0000313" key="4">
    <source>
        <dbReference type="EMBL" id="OGF97916.1"/>
    </source>
</evidence>
<proteinExistence type="inferred from homology"/>
<dbReference type="Pfam" id="PF02545">
    <property type="entry name" value="Maf"/>
    <property type="match status" value="1"/>
</dbReference>
<gene>
    <name evidence="4" type="ORF">A2Z06_03960</name>
</gene>
<dbReference type="Proteomes" id="UP000179034">
    <property type="component" value="Unassembled WGS sequence"/>
</dbReference>
<comment type="cofactor">
    <cofactor evidence="1 3">
        <name>a divalent metal cation</name>
        <dbReference type="ChEBI" id="CHEBI:60240"/>
    </cofactor>
</comment>
<dbReference type="EMBL" id="MFIW01000037">
    <property type="protein sequence ID" value="OGF97916.1"/>
    <property type="molecule type" value="Genomic_DNA"/>
</dbReference>
<evidence type="ECO:0000256" key="1">
    <source>
        <dbReference type="ARBA" id="ARBA00001968"/>
    </source>
</evidence>
<comment type="subcellular location">
    <subcellularLocation>
        <location evidence="3">Cytoplasm</location>
    </subcellularLocation>
</comment>
<comment type="similarity">
    <text evidence="3">Belongs to the Maf family. YhdE subfamily.</text>
</comment>
<dbReference type="PIRSF" id="PIRSF006305">
    <property type="entry name" value="Maf"/>
    <property type="match status" value="1"/>
</dbReference>